<comment type="catalytic activity">
    <reaction evidence="1 9">
        <text>(2R)-2-phosphoglycerate = (2R)-3-phosphoglycerate</text>
        <dbReference type="Rhea" id="RHEA:15901"/>
        <dbReference type="ChEBI" id="CHEBI:58272"/>
        <dbReference type="ChEBI" id="CHEBI:58289"/>
        <dbReference type="EC" id="5.4.2.12"/>
    </reaction>
</comment>
<dbReference type="HAMAP" id="MF_01038">
    <property type="entry name" value="GpmI"/>
    <property type="match status" value="1"/>
</dbReference>
<evidence type="ECO:0000256" key="6">
    <source>
        <dbReference type="ARBA" id="ARBA00023152"/>
    </source>
</evidence>
<evidence type="ECO:0000259" key="14">
    <source>
        <dbReference type="Pfam" id="PF06415"/>
    </source>
</evidence>
<sequence length="521" mass="58029">MAKKYKPVILAVLDGFGVNISNPESTWKHAQMPTFRELEKFYPFTTLQASGISVGLPWGEEGNSEVGHLTIGAGKLLYHHLPRIITSIHNGSFFRNQAFLDAANFVKNSKGKIHLMGLFSSGSVHSYIDHLYALLDFCDQQKLERVYLHLFTDGKDAPTKEAALFLRQLEERLTIRYPFAKIATLSGRHFAMDRDENWDRVEKIYRCLTAGTCPIFKNAADYVESAYTKGVSDEYVEPARSAESKIESGDAVVFYNFREDSVRELTSAFISDSFAGFARDKIGDLFFVTMTEYDKRFPAAVAFSPLDVSQPLAKLISDAGLKQLHVAETEKYAHVTYFFNGGREASYQGEERILIPSPKSARFDETPEMSAAKITDTILENVFKYDFVLVNFANGDMVGHTGNFDATVKAIEALDLAIGKLVNKTLEAGGALIVTADHGNAEEKIYSASGERRTKHTANPVPFFIITQDLKNETPRSESEIFLRYTETKGVLTDIAPTILALMGIKKSPDMTGVDLLPKII</sequence>
<evidence type="ECO:0000256" key="1">
    <source>
        <dbReference type="ARBA" id="ARBA00000370"/>
    </source>
</evidence>
<comment type="pathway">
    <text evidence="3 9">Carbohydrate degradation; glycolysis; pyruvate from D-glyceraldehyde 3-phosphate: step 3/5.</text>
</comment>
<organism evidence="15 16">
    <name type="scientific">Candidatus Giovannonibacteria bacterium RIFCSPHIGHO2_01_FULL_45_23</name>
    <dbReference type="NCBI Taxonomy" id="1798325"/>
    <lineage>
        <taxon>Bacteria</taxon>
        <taxon>Candidatus Giovannoniibacteriota</taxon>
    </lineage>
</organism>
<proteinExistence type="inferred from homology"/>
<feature type="domain" description="Metalloenzyme" evidence="13">
    <location>
        <begin position="6"/>
        <end position="507"/>
    </location>
</feature>
<evidence type="ECO:0000256" key="8">
    <source>
        <dbReference type="ARBA" id="ARBA00023235"/>
    </source>
</evidence>
<evidence type="ECO:0000256" key="10">
    <source>
        <dbReference type="NCBIfam" id="TIGR01307"/>
    </source>
</evidence>
<comment type="subunit">
    <text evidence="9">Monomer.</text>
</comment>
<dbReference type="PIRSF" id="PIRSF001492">
    <property type="entry name" value="IPGAM"/>
    <property type="match status" value="1"/>
</dbReference>
<dbReference type="SUPFAM" id="SSF53649">
    <property type="entry name" value="Alkaline phosphatase-like"/>
    <property type="match status" value="1"/>
</dbReference>
<evidence type="ECO:0000256" key="11">
    <source>
        <dbReference type="PIRSR" id="PIRSR001492-1"/>
    </source>
</evidence>
<feature type="domain" description="BPG-independent PGAM N-terminal" evidence="14">
    <location>
        <begin position="86"/>
        <end position="295"/>
    </location>
</feature>
<evidence type="ECO:0000256" key="12">
    <source>
        <dbReference type="PIRSR" id="PIRSR001492-3"/>
    </source>
</evidence>
<evidence type="ECO:0000313" key="15">
    <source>
        <dbReference type="EMBL" id="OGF63002.1"/>
    </source>
</evidence>
<name>A0A1F5VHV1_9BACT</name>
<dbReference type="InterPro" id="IPR036646">
    <property type="entry name" value="PGAM_B_sf"/>
</dbReference>
<comment type="caution">
    <text evidence="15">The sequence shown here is derived from an EMBL/GenBank/DDBJ whole genome shotgun (WGS) entry which is preliminary data.</text>
</comment>
<feature type="binding site" evidence="9 12">
    <location>
        <position position="456"/>
    </location>
    <ligand>
        <name>Mn(2+)</name>
        <dbReference type="ChEBI" id="CHEBI:29035"/>
        <label>1</label>
    </ligand>
</feature>
<keyword evidence="6 9" id="KW-0324">Glycolysis</keyword>
<evidence type="ECO:0000256" key="5">
    <source>
        <dbReference type="ARBA" id="ARBA00022723"/>
    </source>
</evidence>
<dbReference type="InterPro" id="IPR006124">
    <property type="entry name" value="Metalloenzyme"/>
</dbReference>
<dbReference type="Pfam" id="PF06415">
    <property type="entry name" value="iPGM_N"/>
    <property type="match status" value="1"/>
</dbReference>
<protein>
    <recommendedName>
        <fullName evidence="9 10">2,3-bisphosphoglycerate-independent phosphoglycerate mutase</fullName>
        <shortName evidence="9">BPG-independent PGAM</shortName>
        <shortName evidence="9">Phosphoglyceromutase</shortName>
        <shortName evidence="9">iPGM</shortName>
        <ecNumber evidence="9 10">5.4.2.12</ecNumber>
    </recommendedName>
</protein>
<feature type="binding site" evidence="9 12">
    <location>
        <position position="396"/>
    </location>
    <ligand>
        <name>Mn(2+)</name>
        <dbReference type="ChEBI" id="CHEBI:29035"/>
        <label>1</label>
    </ligand>
</feature>
<dbReference type="PANTHER" id="PTHR31637">
    <property type="entry name" value="2,3-BISPHOSPHOGLYCERATE-INDEPENDENT PHOSPHOGLYCERATE MUTASE"/>
    <property type="match status" value="1"/>
</dbReference>
<dbReference type="EC" id="5.4.2.12" evidence="9 10"/>
<dbReference type="AlphaFoldDB" id="A0A1F5VHV1"/>
<evidence type="ECO:0000256" key="2">
    <source>
        <dbReference type="ARBA" id="ARBA00002315"/>
    </source>
</evidence>
<feature type="binding site" evidence="9 12">
    <location>
        <position position="437"/>
    </location>
    <ligand>
        <name>Mn(2+)</name>
        <dbReference type="ChEBI" id="CHEBI:29035"/>
        <label>2</label>
    </ligand>
</feature>
<dbReference type="InterPro" id="IPR005995">
    <property type="entry name" value="Pgm_bpd_ind"/>
</dbReference>
<dbReference type="Gene3D" id="3.40.720.10">
    <property type="entry name" value="Alkaline Phosphatase, subunit A"/>
    <property type="match status" value="1"/>
</dbReference>
<dbReference type="Gene3D" id="3.40.1450.10">
    <property type="entry name" value="BPG-independent phosphoglycerate mutase, domain B"/>
    <property type="match status" value="1"/>
</dbReference>
<dbReference type="SUPFAM" id="SSF64158">
    <property type="entry name" value="2,3-Bisphosphoglycerate-independent phosphoglycerate mutase, substrate-binding domain"/>
    <property type="match status" value="1"/>
</dbReference>
<evidence type="ECO:0000256" key="9">
    <source>
        <dbReference type="HAMAP-Rule" id="MF_01038"/>
    </source>
</evidence>
<feature type="binding site" evidence="9">
    <location>
        <position position="188"/>
    </location>
    <ligand>
        <name>substrate</name>
    </ligand>
</feature>
<evidence type="ECO:0000256" key="3">
    <source>
        <dbReference type="ARBA" id="ARBA00004798"/>
    </source>
</evidence>
<dbReference type="PANTHER" id="PTHR31637:SF0">
    <property type="entry name" value="2,3-BISPHOSPHOGLYCERATE-INDEPENDENT PHOSPHOGLYCERATE MUTASE"/>
    <property type="match status" value="1"/>
</dbReference>
<dbReference type="EMBL" id="MFHD01000009">
    <property type="protein sequence ID" value="OGF63002.1"/>
    <property type="molecule type" value="Genomic_DNA"/>
</dbReference>
<gene>
    <name evidence="9" type="primary">gpmI</name>
    <name evidence="15" type="ORF">A2834_03025</name>
</gene>
<comment type="caution">
    <text evidence="9">Lacks conserved residue(s) required for the propagation of feature annotation.</text>
</comment>
<dbReference type="InterPro" id="IPR017850">
    <property type="entry name" value="Alkaline_phosphatase_core_sf"/>
</dbReference>
<comment type="function">
    <text evidence="2 9">Catalyzes the interconversion of 2-phosphoglycerate and 3-phosphoglycerate.</text>
</comment>
<feature type="active site" description="Phosphoserine intermediate" evidence="9 11">
    <location>
        <position position="64"/>
    </location>
</feature>
<feature type="binding site" evidence="9 12">
    <location>
        <position position="400"/>
    </location>
    <ligand>
        <name>Mn(2+)</name>
        <dbReference type="ChEBI" id="CHEBI:29035"/>
        <label>1</label>
    </ligand>
</feature>
<keyword evidence="7 9" id="KW-0464">Manganese</keyword>
<feature type="binding site" evidence="9">
    <location>
        <position position="331"/>
    </location>
    <ligand>
        <name>substrate</name>
    </ligand>
</feature>
<accession>A0A1F5VHV1</accession>
<dbReference type="FunFam" id="3.40.1450.10:FF:000002">
    <property type="entry name" value="2,3-bisphosphoglycerate-independent phosphoglycerate mutase"/>
    <property type="match status" value="1"/>
</dbReference>
<comment type="cofactor">
    <cofactor evidence="9">
        <name>Mn(2+)</name>
        <dbReference type="ChEBI" id="CHEBI:29035"/>
    </cofactor>
    <text evidence="9">Binds 2 manganese ions per subunit.</text>
</comment>
<dbReference type="InterPro" id="IPR011258">
    <property type="entry name" value="BPG-indep_PGM_N"/>
</dbReference>
<feature type="binding site" evidence="9">
    <location>
        <position position="194"/>
    </location>
    <ligand>
        <name>substrate</name>
    </ligand>
</feature>
<dbReference type="GO" id="GO:0005829">
    <property type="term" value="C:cytosol"/>
    <property type="evidence" value="ECO:0007669"/>
    <property type="project" value="TreeGrafter"/>
</dbReference>
<dbReference type="GO" id="GO:0004619">
    <property type="term" value="F:phosphoglycerate mutase activity"/>
    <property type="evidence" value="ECO:0007669"/>
    <property type="project" value="UniProtKB-UniRule"/>
</dbReference>
<feature type="binding site" evidence="9 12">
    <location>
        <position position="64"/>
    </location>
    <ligand>
        <name>Mn(2+)</name>
        <dbReference type="ChEBI" id="CHEBI:29035"/>
        <label>2</label>
    </ligand>
</feature>
<dbReference type="GO" id="GO:0006007">
    <property type="term" value="P:glucose catabolic process"/>
    <property type="evidence" value="ECO:0007669"/>
    <property type="project" value="InterPro"/>
</dbReference>
<dbReference type="STRING" id="1798325.A2834_03025"/>
<keyword evidence="5 9" id="KW-0479">Metal-binding</keyword>
<feature type="binding site" evidence="9 12">
    <location>
        <position position="438"/>
    </location>
    <ligand>
        <name>Mn(2+)</name>
        <dbReference type="ChEBI" id="CHEBI:29035"/>
        <label>2</label>
    </ligand>
</feature>
<feature type="binding site" evidence="9">
    <location>
        <position position="125"/>
    </location>
    <ligand>
        <name>substrate</name>
    </ligand>
</feature>
<dbReference type="GO" id="GO:0030145">
    <property type="term" value="F:manganese ion binding"/>
    <property type="evidence" value="ECO:0007669"/>
    <property type="project" value="UniProtKB-UniRule"/>
</dbReference>
<dbReference type="UniPathway" id="UPA00109">
    <property type="reaction ID" value="UER00186"/>
</dbReference>
<keyword evidence="8 9" id="KW-0413">Isomerase</keyword>
<comment type="similarity">
    <text evidence="4 9">Belongs to the BPG-independent phosphoglycerate mutase family.</text>
</comment>
<dbReference type="Pfam" id="PF01676">
    <property type="entry name" value="Metalloenzyme"/>
    <property type="match status" value="1"/>
</dbReference>
<evidence type="ECO:0000256" key="7">
    <source>
        <dbReference type="ARBA" id="ARBA00023211"/>
    </source>
</evidence>
<evidence type="ECO:0000313" key="16">
    <source>
        <dbReference type="Proteomes" id="UP000179251"/>
    </source>
</evidence>
<evidence type="ECO:0000259" key="13">
    <source>
        <dbReference type="Pfam" id="PF01676"/>
    </source>
</evidence>
<dbReference type="NCBIfam" id="TIGR01307">
    <property type="entry name" value="pgm_bpd_ind"/>
    <property type="match status" value="1"/>
</dbReference>
<feature type="binding site" evidence="9 12">
    <location>
        <position position="14"/>
    </location>
    <ligand>
        <name>Mn(2+)</name>
        <dbReference type="ChEBI" id="CHEBI:29035"/>
        <label>2</label>
    </ligand>
</feature>
<dbReference type="Proteomes" id="UP000179251">
    <property type="component" value="Unassembled WGS sequence"/>
</dbReference>
<evidence type="ECO:0000256" key="4">
    <source>
        <dbReference type="ARBA" id="ARBA00008819"/>
    </source>
</evidence>
<dbReference type="CDD" id="cd16010">
    <property type="entry name" value="iPGM"/>
    <property type="match status" value="1"/>
</dbReference>
<reference evidence="15 16" key="1">
    <citation type="journal article" date="2016" name="Nat. Commun.">
        <title>Thousands of microbial genomes shed light on interconnected biogeochemical processes in an aquifer system.</title>
        <authorList>
            <person name="Anantharaman K."/>
            <person name="Brown C.T."/>
            <person name="Hug L.A."/>
            <person name="Sharon I."/>
            <person name="Castelle C.J."/>
            <person name="Probst A.J."/>
            <person name="Thomas B.C."/>
            <person name="Singh A."/>
            <person name="Wilkins M.J."/>
            <person name="Karaoz U."/>
            <person name="Brodie E.L."/>
            <person name="Williams K.H."/>
            <person name="Hubbard S.S."/>
            <person name="Banfield J.F."/>
        </authorList>
    </citation>
    <scope>NUCLEOTIDE SEQUENCE [LARGE SCALE GENOMIC DNA]</scope>
</reference>
<dbReference type="GO" id="GO:0006096">
    <property type="term" value="P:glycolytic process"/>
    <property type="evidence" value="ECO:0007669"/>
    <property type="project" value="UniProtKB-UniRule"/>
</dbReference>